<feature type="compositionally biased region" description="Polar residues" evidence="1">
    <location>
        <begin position="377"/>
        <end position="387"/>
    </location>
</feature>
<feature type="compositionally biased region" description="Low complexity" evidence="1">
    <location>
        <begin position="430"/>
        <end position="462"/>
    </location>
</feature>
<gene>
    <name evidence="4" type="ORF">L207DRAFT_570154</name>
</gene>
<keyword evidence="2" id="KW-0812">Transmembrane</keyword>
<organism evidence="4 5">
    <name type="scientific">Hyaloscypha variabilis (strain UAMH 11265 / GT02V1 / F)</name>
    <name type="common">Meliniomyces variabilis</name>
    <dbReference type="NCBI Taxonomy" id="1149755"/>
    <lineage>
        <taxon>Eukaryota</taxon>
        <taxon>Fungi</taxon>
        <taxon>Dikarya</taxon>
        <taxon>Ascomycota</taxon>
        <taxon>Pezizomycotina</taxon>
        <taxon>Leotiomycetes</taxon>
        <taxon>Helotiales</taxon>
        <taxon>Hyaloscyphaceae</taxon>
        <taxon>Hyaloscypha</taxon>
        <taxon>Hyaloscypha variabilis</taxon>
    </lineage>
</organism>
<sequence>MSGNLITSPSVWFLHIYDVVAQSSFLKNRAVFPVNTNSIPSCAACHVSTPELCKHYDRLSILFVNSFEYYILCLIILLIFTQTTIAMARGHAPVLSVGLLCTLFHSAYALDLGADFFKQQKQQPQVCQVYTLLESPVVIETLVVSNTVLFHPACSCEITITNAPTVLETTITMTSTLGQNFVSTFYRNPRYPTITSTLNNLNIPAFYISIIETSDQKRQSNGVQYLKGNGTLTDNTSDAVQIYESDGQLFTIKGAPDGTYYTDVNVESITFASQSATSLTPNSIAGSFSLESTLVWEHPLFVNSQAIFALTPEGLVKAIFNGKIPPGVKRIGLILTRVGNSDAISSSARDSSTTQSSSNVESSSSAEDSSTGDNRKVTSSSNLQETPVATAGPLSGLPPLHTDKSTSLTYTSTIQRTTSTFQLNNKPAISNTRTKSSADSSSPSTMEATLTTPSPQPSQTSLKVQATTPDPSCTTFIDTSDGGLPMTLGLATLASPPNWPFSYANHNSTFDVTFGASTTPGSLAYAELNPSITPTDSILYYQLNTTVPNTTSICQTWGYLYHQQSGLCLTAIVNNTSSTSAAIFQGSYVALEPCMICDTKPGFPEIAQLFCAVQEDGTLGKWFCIGFMGDDVQGLGYGLLYQEGVVDAVLEEGGGDCIYIAAL</sequence>
<keyword evidence="5" id="KW-1185">Reference proteome</keyword>
<dbReference type="EMBL" id="KZ613952">
    <property type="protein sequence ID" value="PMD35661.1"/>
    <property type="molecule type" value="Genomic_DNA"/>
</dbReference>
<evidence type="ECO:0000256" key="2">
    <source>
        <dbReference type="SAM" id="Phobius"/>
    </source>
</evidence>
<feature type="transmembrane region" description="Helical" evidence="2">
    <location>
        <begin position="59"/>
        <end position="80"/>
    </location>
</feature>
<proteinExistence type="predicted"/>
<dbReference type="STRING" id="1149755.A0A2J6RAY5"/>
<name>A0A2J6RAY5_HYAVF</name>
<dbReference type="OrthoDB" id="3560135at2759"/>
<feature type="region of interest" description="Disordered" evidence="1">
    <location>
        <begin position="419"/>
        <end position="470"/>
    </location>
</feature>
<protein>
    <recommendedName>
        <fullName evidence="3">DUF7908 domain-containing protein</fullName>
    </recommendedName>
</protein>
<dbReference type="Proteomes" id="UP000235786">
    <property type="component" value="Unassembled WGS sequence"/>
</dbReference>
<evidence type="ECO:0000313" key="5">
    <source>
        <dbReference type="Proteomes" id="UP000235786"/>
    </source>
</evidence>
<evidence type="ECO:0000259" key="3">
    <source>
        <dbReference type="Pfam" id="PF25485"/>
    </source>
</evidence>
<dbReference type="Pfam" id="PF25485">
    <property type="entry name" value="DUF7908"/>
    <property type="match status" value="1"/>
</dbReference>
<evidence type="ECO:0000313" key="4">
    <source>
        <dbReference type="EMBL" id="PMD35661.1"/>
    </source>
</evidence>
<keyword evidence="2" id="KW-1133">Transmembrane helix</keyword>
<feature type="region of interest" description="Disordered" evidence="1">
    <location>
        <begin position="344"/>
        <end position="405"/>
    </location>
</feature>
<feature type="compositionally biased region" description="Low complexity" evidence="1">
    <location>
        <begin position="344"/>
        <end position="371"/>
    </location>
</feature>
<feature type="transmembrane region" description="Helical" evidence="2">
    <location>
        <begin position="92"/>
        <end position="110"/>
    </location>
</feature>
<keyword evidence="2" id="KW-0472">Membrane</keyword>
<reference evidence="4 5" key="1">
    <citation type="submission" date="2016-04" db="EMBL/GenBank/DDBJ databases">
        <title>A degradative enzymes factory behind the ericoid mycorrhizal symbiosis.</title>
        <authorList>
            <consortium name="DOE Joint Genome Institute"/>
            <person name="Martino E."/>
            <person name="Morin E."/>
            <person name="Grelet G."/>
            <person name="Kuo A."/>
            <person name="Kohler A."/>
            <person name="Daghino S."/>
            <person name="Barry K."/>
            <person name="Choi C."/>
            <person name="Cichocki N."/>
            <person name="Clum A."/>
            <person name="Copeland A."/>
            <person name="Hainaut M."/>
            <person name="Haridas S."/>
            <person name="Labutti K."/>
            <person name="Lindquist E."/>
            <person name="Lipzen A."/>
            <person name="Khouja H.-R."/>
            <person name="Murat C."/>
            <person name="Ohm R."/>
            <person name="Olson A."/>
            <person name="Spatafora J."/>
            <person name="Veneault-Fourrey C."/>
            <person name="Henrissat B."/>
            <person name="Grigoriev I."/>
            <person name="Martin F."/>
            <person name="Perotto S."/>
        </authorList>
    </citation>
    <scope>NUCLEOTIDE SEQUENCE [LARGE SCALE GENOMIC DNA]</scope>
    <source>
        <strain evidence="4 5">F</strain>
    </source>
</reference>
<feature type="domain" description="DUF7908" evidence="3">
    <location>
        <begin position="206"/>
        <end position="336"/>
    </location>
</feature>
<dbReference type="AlphaFoldDB" id="A0A2J6RAY5"/>
<accession>A0A2J6RAY5</accession>
<dbReference type="InterPro" id="IPR057230">
    <property type="entry name" value="DUF7908"/>
</dbReference>
<evidence type="ECO:0000256" key="1">
    <source>
        <dbReference type="SAM" id="MobiDB-lite"/>
    </source>
</evidence>